<evidence type="ECO:0000313" key="3">
    <source>
        <dbReference type="Proteomes" id="UP000632339"/>
    </source>
</evidence>
<comment type="caution">
    <text evidence="2">The sequence shown here is derived from an EMBL/GenBank/DDBJ whole genome shotgun (WGS) entry which is preliminary data.</text>
</comment>
<dbReference type="EMBL" id="BMLI01000001">
    <property type="protein sequence ID" value="GGM92214.1"/>
    <property type="molecule type" value="Genomic_DNA"/>
</dbReference>
<gene>
    <name evidence="2" type="ORF">GCM10010967_26640</name>
</gene>
<protein>
    <recommendedName>
        <fullName evidence="1">RES domain-containing protein</fullName>
    </recommendedName>
</protein>
<accession>A0ABQ2HUQ4</accession>
<feature type="domain" description="RES" evidence="1">
    <location>
        <begin position="14"/>
        <end position="136"/>
    </location>
</feature>
<proteinExistence type="predicted"/>
<dbReference type="Pfam" id="PF08808">
    <property type="entry name" value="RES"/>
    <property type="match status" value="1"/>
</dbReference>
<reference evidence="3" key="1">
    <citation type="journal article" date="2019" name="Int. J. Syst. Evol. Microbiol.">
        <title>The Global Catalogue of Microorganisms (GCM) 10K type strain sequencing project: providing services to taxonomists for standard genome sequencing and annotation.</title>
        <authorList>
            <consortium name="The Broad Institute Genomics Platform"/>
            <consortium name="The Broad Institute Genome Sequencing Center for Infectious Disease"/>
            <person name="Wu L."/>
            <person name="Ma J."/>
        </authorList>
    </citation>
    <scope>NUCLEOTIDE SEQUENCE [LARGE SCALE GENOMIC DNA]</scope>
    <source>
        <strain evidence="3">CGMCC 1.6375</strain>
    </source>
</reference>
<dbReference type="RefSeq" id="WP_026350777.1">
    <property type="nucleotide sequence ID" value="NZ_BMLI01000001.1"/>
</dbReference>
<organism evidence="2 3">
    <name type="scientific">Dyadobacter beijingensis</name>
    <dbReference type="NCBI Taxonomy" id="365489"/>
    <lineage>
        <taxon>Bacteria</taxon>
        <taxon>Pseudomonadati</taxon>
        <taxon>Bacteroidota</taxon>
        <taxon>Cytophagia</taxon>
        <taxon>Cytophagales</taxon>
        <taxon>Spirosomataceae</taxon>
        <taxon>Dyadobacter</taxon>
    </lineage>
</organism>
<dbReference type="SMART" id="SM00953">
    <property type="entry name" value="RES"/>
    <property type="match status" value="1"/>
</dbReference>
<evidence type="ECO:0000313" key="2">
    <source>
        <dbReference type="EMBL" id="GGM92214.1"/>
    </source>
</evidence>
<dbReference type="InterPro" id="IPR014914">
    <property type="entry name" value="RES_dom"/>
</dbReference>
<name>A0ABQ2HUQ4_9BACT</name>
<evidence type="ECO:0000259" key="1">
    <source>
        <dbReference type="SMART" id="SM00953"/>
    </source>
</evidence>
<sequence length="150" mass="17150">MELFRITRSEYQEDLSGIGAFYNGGRWNSPRNAMLYTSSHRSLAMLEILVHWHKTVTPPNYVIVSLEIPDDVATVTQPDLVPEWYEDQQWSKEIGDAWLKTGDSLLLRVPSVVVQAEQNYLVNPMHAGMLSLKITDIAPLSFDSRLFKKI</sequence>
<keyword evidence="3" id="KW-1185">Reference proteome</keyword>
<dbReference type="Proteomes" id="UP000632339">
    <property type="component" value="Unassembled WGS sequence"/>
</dbReference>